<evidence type="ECO:0000313" key="3">
    <source>
        <dbReference type="EMBL" id="KGA17783.1"/>
    </source>
</evidence>
<dbReference type="SUPFAM" id="SSF49899">
    <property type="entry name" value="Concanavalin A-like lectins/glucanases"/>
    <property type="match status" value="1"/>
</dbReference>
<dbReference type="PANTHER" id="PTHR10963">
    <property type="entry name" value="GLYCOSYL HYDROLASE-RELATED"/>
    <property type="match status" value="1"/>
</dbReference>
<feature type="domain" description="GH16" evidence="2">
    <location>
        <begin position="211"/>
        <end position="456"/>
    </location>
</feature>
<dbReference type="PANTHER" id="PTHR10963:SF55">
    <property type="entry name" value="GLYCOSIDE HYDROLASE FAMILY 16 PROTEIN"/>
    <property type="match status" value="1"/>
</dbReference>
<accession>A0A094SHE1</accession>
<protein>
    <recommendedName>
        <fullName evidence="2">GH16 domain-containing protein</fullName>
    </recommendedName>
</protein>
<dbReference type="Gene3D" id="2.60.120.200">
    <property type="match status" value="1"/>
</dbReference>
<dbReference type="InterPro" id="IPR000757">
    <property type="entry name" value="Beta-glucanase-like"/>
</dbReference>
<dbReference type="PROSITE" id="PS51762">
    <property type="entry name" value="GH16_2"/>
    <property type="match status" value="1"/>
</dbReference>
<dbReference type="InterPro" id="IPR050546">
    <property type="entry name" value="Glycosyl_Hydrlase_16"/>
</dbReference>
<proteinExistence type="inferred from homology"/>
<evidence type="ECO:0000256" key="1">
    <source>
        <dbReference type="ARBA" id="ARBA00006865"/>
    </source>
</evidence>
<reference evidence="3" key="1">
    <citation type="submission" date="2014-05" db="EMBL/GenBank/DDBJ databases">
        <title>Key roles for freshwater Actinobacteria revealed by deep metagenomic sequencing.</title>
        <authorList>
            <person name="Ghai R."/>
            <person name="Mizuno C.M."/>
            <person name="Picazo A."/>
            <person name="Camacho A."/>
            <person name="Rodriguez-Valera F."/>
        </authorList>
    </citation>
    <scope>NUCLEOTIDE SEQUENCE</scope>
</reference>
<gene>
    <name evidence="3" type="ORF">GM50_10685</name>
</gene>
<evidence type="ECO:0000259" key="2">
    <source>
        <dbReference type="PROSITE" id="PS51762"/>
    </source>
</evidence>
<name>A0A094SHE1_9ZZZZ</name>
<dbReference type="GO" id="GO:0004553">
    <property type="term" value="F:hydrolase activity, hydrolyzing O-glycosyl compounds"/>
    <property type="evidence" value="ECO:0007669"/>
    <property type="project" value="InterPro"/>
</dbReference>
<dbReference type="Pfam" id="PF00722">
    <property type="entry name" value="Glyco_hydro_16"/>
    <property type="match status" value="1"/>
</dbReference>
<sequence>MFRKQIIISALLTMLASTSILVTASAAPNEKPLSTPSISYSVSGYSFKATPAKWSDNGPSSFKWSLNGKIIAGAKGLTTKVVSAKSGSTIKFSETHFFDDGSTATATSSALTVGKVSLTDVVTIQLNAKDDKIIEVSKLPQSIPTTAKPTYQWFIGYFEIKGATKDYYNLKTADLGSDISVKVTFSAKSHKSSSKTSNVLTVASLERKYSQIWSEEFNGPNGAPADPSVWSAQNGDGVAFGNRGWGNNERQWYDDKISATDGKGSYVIKATTTGANAINCYYKAPCEWLSTKLVTKDKVGFKYGRIEARIKGPVGNGTWGAFWLLGADIDERGWPGCGEIDVTELLGRMPTTNLGYIHGPLSGGGGRGDKVEMTTPHASEYHTYAVDWLPDQIRYYLDGVQFYTANKVDSDWVFDHEFYMIINLAMGGNLGGEIESNLKDTSMAFDYIRVYSINGIGEVIKR</sequence>
<dbReference type="Gene3D" id="2.60.40.2700">
    <property type="match status" value="1"/>
</dbReference>
<organism evidence="3">
    <name type="scientific">freshwater metagenome</name>
    <dbReference type="NCBI Taxonomy" id="449393"/>
    <lineage>
        <taxon>unclassified sequences</taxon>
        <taxon>metagenomes</taxon>
        <taxon>ecological metagenomes</taxon>
    </lineage>
</organism>
<dbReference type="InterPro" id="IPR013320">
    <property type="entry name" value="ConA-like_dom_sf"/>
</dbReference>
<comment type="caution">
    <text evidence="3">The sequence shown here is derived from an EMBL/GenBank/DDBJ whole genome shotgun (WGS) entry which is preliminary data.</text>
</comment>
<comment type="similarity">
    <text evidence="1">Belongs to the glycosyl hydrolase 16 family.</text>
</comment>
<dbReference type="EMBL" id="JNSK01000036">
    <property type="protein sequence ID" value="KGA17783.1"/>
    <property type="molecule type" value="Genomic_DNA"/>
</dbReference>
<dbReference type="CDD" id="cd08023">
    <property type="entry name" value="GH16_laminarinase_like"/>
    <property type="match status" value="1"/>
</dbReference>
<dbReference type="AlphaFoldDB" id="A0A094SHE1"/>
<dbReference type="GO" id="GO:0005975">
    <property type="term" value="P:carbohydrate metabolic process"/>
    <property type="evidence" value="ECO:0007669"/>
    <property type="project" value="InterPro"/>
</dbReference>